<protein>
    <submittedName>
        <fullName evidence="5">Peptide/nickel transport system substrate-binding protein</fullName>
    </submittedName>
</protein>
<dbReference type="InterPro" id="IPR039424">
    <property type="entry name" value="SBP_5"/>
</dbReference>
<dbReference type="AlphaFoldDB" id="A0A4R7SYR2"/>
<sequence>MIIHSSSERQKRMRAIKRVAVTAIAVGLLAAGCGGGDKPIGGASSGTPQASSSGGGQGTYKKGGTVTIANVGGQTWPCQFNPFNPAVNQQALGFVYEPLTFVNVLKSGATTPMLATAFAWSPKKDSIVFTIRSGVKWSDGQPFTADDVVFTFNQMKAQPALDLYSLWTGAGLTSVTGSGDKVTMKFKAAAEPYFFNFANQVGIVPKHVWSTGEAASKPGTWANTKPIGTGPFTVASCSSNNISYVANGSYWQPGKPYVEKVQYPAYLDNNPANLDLASGKAQWGGQYIPNIDKFYKSKSPENNYWFPPTANVAIIPNLDPSHKVTSNLAVRQAIAYALDREQISKIGESGYQPAANQTGVVTPTFDKYFDKDALATAGYDKPNPDKAKQLLQGAGYSASNPLKLNVITVTGYTDWDASLAVVKQQLAKVGIELTVQDLQQQSYNQKLFTGDYDLAYSSLSGGPTPYYELRQLLYSKNSAPIGKQASSNYSRYLKPEVDKLFDQYASADADTQVKLIKQISSYMIKDVPVIPTTESVDWYQYNTKDLQGWPTQDNPYAQPAPYNIPDVGQVLANLYSKSAQK</sequence>
<evidence type="ECO:0000259" key="4">
    <source>
        <dbReference type="Pfam" id="PF00496"/>
    </source>
</evidence>
<organism evidence="5 6">
    <name type="scientific">Kribbella voronezhensis</name>
    <dbReference type="NCBI Taxonomy" id="2512212"/>
    <lineage>
        <taxon>Bacteria</taxon>
        <taxon>Bacillati</taxon>
        <taxon>Actinomycetota</taxon>
        <taxon>Actinomycetes</taxon>
        <taxon>Propionibacteriales</taxon>
        <taxon>Kribbellaceae</taxon>
        <taxon>Kribbella</taxon>
    </lineage>
</organism>
<proteinExistence type="inferred from homology"/>
<dbReference type="GO" id="GO:0042597">
    <property type="term" value="C:periplasmic space"/>
    <property type="evidence" value="ECO:0007669"/>
    <property type="project" value="UniProtKB-ARBA"/>
</dbReference>
<dbReference type="InterPro" id="IPR030678">
    <property type="entry name" value="Peptide/Ni-bd"/>
</dbReference>
<comment type="similarity">
    <text evidence="1">Belongs to the bacterial solute-binding protein 5 family.</text>
</comment>
<keyword evidence="3" id="KW-0732">Signal</keyword>
<evidence type="ECO:0000313" key="5">
    <source>
        <dbReference type="EMBL" id="TDU83667.1"/>
    </source>
</evidence>
<evidence type="ECO:0000256" key="2">
    <source>
        <dbReference type="ARBA" id="ARBA00022448"/>
    </source>
</evidence>
<dbReference type="PIRSF" id="PIRSF002741">
    <property type="entry name" value="MppA"/>
    <property type="match status" value="1"/>
</dbReference>
<evidence type="ECO:0000256" key="1">
    <source>
        <dbReference type="ARBA" id="ARBA00005695"/>
    </source>
</evidence>
<dbReference type="InterPro" id="IPR000914">
    <property type="entry name" value="SBP_5_dom"/>
</dbReference>
<dbReference type="CDD" id="cd08509">
    <property type="entry name" value="PBP2_TmCBP_oligosaccharides_like"/>
    <property type="match status" value="1"/>
</dbReference>
<dbReference type="Pfam" id="PF00496">
    <property type="entry name" value="SBP_bac_5"/>
    <property type="match status" value="1"/>
</dbReference>
<feature type="domain" description="Solute-binding protein family 5" evidence="4">
    <location>
        <begin position="111"/>
        <end position="477"/>
    </location>
</feature>
<dbReference type="EMBL" id="SOCE01000002">
    <property type="protein sequence ID" value="TDU83667.1"/>
    <property type="molecule type" value="Genomic_DNA"/>
</dbReference>
<dbReference type="PANTHER" id="PTHR30290">
    <property type="entry name" value="PERIPLASMIC BINDING COMPONENT OF ABC TRANSPORTER"/>
    <property type="match status" value="1"/>
</dbReference>
<reference evidence="5 6" key="1">
    <citation type="submission" date="2019-03" db="EMBL/GenBank/DDBJ databases">
        <title>Genomic Encyclopedia of Type Strains, Phase III (KMG-III): the genomes of soil and plant-associated and newly described type strains.</title>
        <authorList>
            <person name="Whitman W."/>
        </authorList>
    </citation>
    <scope>NUCLEOTIDE SEQUENCE [LARGE SCALE GENOMIC DNA]</scope>
    <source>
        <strain evidence="5 6">VKM Ac-2575</strain>
    </source>
</reference>
<dbReference type="Gene3D" id="3.90.76.10">
    <property type="entry name" value="Dipeptide-binding Protein, Domain 1"/>
    <property type="match status" value="1"/>
</dbReference>
<dbReference type="GO" id="GO:0043190">
    <property type="term" value="C:ATP-binding cassette (ABC) transporter complex"/>
    <property type="evidence" value="ECO:0007669"/>
    <property type="project" value="InterPro"/>
</dbReference>
<dbReference type="Gene3D" id="3.10.105.10">
    <property type="entry name" value="Dipeptide-binding Protein, Domain 3"/>
    <property type="match status" value="1"/>
</dbReference>
<dbReference type="Proteomes" id="UP000295151">
    <property type="component" value="Unassembled WGS sequence"/>
</dbReference>
<accession>A0A4R7SYR2</accession>
<comment type="caution">
    <text evidence="5">The sequence shown here is derived from an EMBL/GenBank/DDBJ whole genome shotgun (WGS) entry which is preliminary data.</text>
</comment>
<dbReference type="GO" id="GO:1904680">
    <property type="term" value="F:peptide transmembrane transporter activity"/>
    <property type="evidence" value="ECO:0007669"/>
    <property type="project" value="TreeGrafter"/>
</dbReference>
<dbReference type="GO" id="GO:0015833">
    <property type="term" value="P:peptide transport"/>
    <property type="evidence" value="ECO:0007669"/>
    <property type="project" value="TreeGrafter"/>
</dbReference>
<dbReference type="PANTHER" id="PTHR30290:SF9">
    <property type="entry name" value="OLIGOPEPTIDE-BINDING PROTEIN APPA"/>
    <property type="match status" value="1"/>
</dbReference>
<name>A0A4R7SYR2_9ACTN</name>
<dbReference type="Gene3D" id="3.40.190.10">
    <property type="entry name" value="Periplasmic binding protein-like II"/>
    <property type="match status" value="1"/>
</dbReference>
<evidence type="ECO:0000256" key="3">
    <source>
        <dbReference type="ARBA" id="ARBA00022729"/>
    </source>
</evidence>
<gene>
    <name evidence="5" type="ORF">EV138_6131</name>
</gene>
<dbReference type="SUPFAM" id="SSF53850">
    <property type="entry name" value="Periplasmic binding protein-like II"/>
    <property type="match status" value="1"/>
</dbReference>
<keyword evidence="2" id="KW-0813">Transport</keyword>
<keyword evidence="6" id="KW-1185">Reference proteome</keyword>
<evidence type="ECO:0000313" key="6">
    <source>
        <dbReference type="Proteomes" id="UP000295151"/>
    </source>
</evidence>